<sequence>MRLFPDEETQASSKAKNVTSLKKKTTFEWEDVSIIPREPLIIAAKALMLRLEPLIIAAKALMFAAHRLISAFEIAIRLQYRQAKTATSCAGACTSASKLDMADLEPQLSTATKSTII</sequence>
<dbReference type="RefSeq" id="WP_142791085.1">
    <property type="nucleotide sequence ID" value="NZ_VJMZ01000001.1"/>
</dbReference>
<accession>A0A549YJM0</accession>
<evidence type="ECO:0000313" key="1">
    <source>
        <dbReference type="EMBL" id="TRM12083.1"/>
    </source>
</evidence>
<reference evidence="1 2" key="1">
    <citation type="submission" date="2019-07" db="EMBL/GenBank/DDBJ databases">
        <title>Genomic analysis of Lentibacillus sp. NKC851-2.</title>
        <authorList>
            <person name="Oh Y.J."/>
        </authorList>
    </citation>
    <scope>NUCLEOTIDE SEQUENCE [LARGE SCALE GENOMIC DNA]</scope>
    <source>
        <strain evidence="1 2">NKC851-2</strain>
    </source>
</reference>
<dbReference type="EMBL" id="VJMZ01000001">
    <property type="protein sequence ID" value="TRM12083.1"/>
    <property type="molecule type" value="Genomic_DNA"/>
</dbReference>
<evidence type="ECO:0000313" key="2">
    <source>
        <dbReference type="Proteomes" id="UP000319280"/>
    </source>
</evidence>
<name>A0A549YJM0_9BACI</name>
<keyword evidence="2" id="KW-1185">Reference proteome</keyword>
<gene>
    <name evidence="1" type="ORF">FH966_10530</name>
</gene>
<protein>
    <submittedName>
        <fullName evidence="1">Uncharacterized protein</fullName>
    </submittedName>
</protein>
<organism evidence="1 2">
    <name type="scientific">Lentibacillus cibarius</name>
    <dbReference type="NCBI Taxonomy" id="2583219"/>
    <lineage>
        <taxon>Bacteria</taxon>
        <taxon>Bacillati</taxon>
        <taxon>Bacillota</taxon>
        <taxon>Bacilli</taxon>
        <taxon>Bacillales</taxon>
        <taxon>Bacillaceae</taxon>
        <taxon>Lentibacillus</taxon>
    </lineage>
</organism>
<dbReference type="Proteomes" id="UP000319280">
    <property type="component" value="Unassembled WGS sequence"/>
</dbReference>
<proteinExistence type="predicted"/>
<dbReference type="AlphaFoldDB" id="A0A549YJM0"/>
<comment type="caution">
    <text evidence="1">The sequence shown here is derived from an EMBL/GenBank/DDBJ whole genome shotgun (WGS) entry which is preliminary data.</text>
</comment>